<gene>
    <name evidence="3" type="ORF">ACFSVN_02230</name>
</gene>
<organism evidence="3 4">
    <name type="scientific">Gracilimonas halophila</name>
    <dbReference type="NCBI Taxonomy" id="1834464"/>
    <lineage>
        <taxon>Bacteria</taxon>
        <taxon>Pseudomonadati</taxon>
        <taxon>Balneolota</taxon>
        <taxon>Balneolia</taxon>
        <taxon>Balneolales</taxon>
        <taxon>Balneolaceae</taxon>
        <taxon>Gracilimonas</taxon>
    </lineage>
</organism>
<keyword evidence="1" id="KW-0378">Hydrolase</keyword>
<dbReference type="Gene3D" id="3.40.50.10890">
    <property type="match status" value="1"/>
</dbReference>
<dbReference type="SMART" id="SM01027">
    <property type="entry name" value="Beta-Casp"/>
    <property type="match status" value="1"/>
</dbReference>
<dbReference type="RefSeq" id="WP_390298242.1">
    <property type="nucleotide sequence ID" value="NZ_JBHULI010000002.1"/>
</dbReference>
<dbReference type="InterPro" id="IPR011108">
    <property type="entry name" value="RMMBL"/>
</dbReference>
<feature type="domain" description="Beta-Casp" evidence="2">
    <location>
        <begin position="1"/>
        <end position="117"/>
    </location>
</feature>
<dbReference type="SUPFAM" id="SSF56281">
    <property type="entry name" value="Metallo-hydrolase/oxidoreductase"/>
    <property type="match status" value="1"/>
</dbReference>
<sequence>MFLIWQLHKKNLIPASLPVILDSPMGARALNTFNKYPEWHKLTEEDSADMKNRVHIVESFKETWKIIDDSRPKVIIAGSGMVTGGRVLTYLQQYIGREETTVLLAGFQAEGTRGRQLLDGAEEIKFYGKYHQVKAHIDILHGLSAHADQTELLDWISDIKKVPEHVFLVHGESQSLDMMRVKLKDTYNWEAYIPELYEIADIQL</sequence>
<dbReference type="InterPro" id="IPR036866">
    <property type="entry name" value="RibonucZ/Hydroxyglut_hydro"/>
</dbReference>
<keyword evidence="4" id="KW-1185">Reference proteome</keyword>
<dbReference type="InterPro" id="IPR050698">
    <property type="entry name" value="MBL"/>
</dbReference>
<dbReference type="InterPro" id="IPR022712">
    <property type="entry name" value="Beta_Casp"/>
</dbReference>
<evidence type="ECO:0000313" key="4">
    <source>
        <dbReference type="Proteomes" id="UP001597460"/>
    </source>
</evidence>
<dbReference type="EMBL" id="JBHULI010000002">
    <property type="protein sequence ID" value="MFD2531259.1"/>
    <property type="molecule type" value="Genomic_DNA"/>
</dbReference>
<comment type="caution">
    <text evidence="3">The sequence shown here is derived from an EMBL/GenBank/DDBJ whole genome shotgun (WGS) entry which is preliminary data.</text>
</comment>
<evidence type="ECO:0000313" key="3">
    <source>
        <dbReference type="EMBL" id="MFD2531259.1"/>
    </source>
</evidence>
<dbReference type="Proteomes" id="UP001597460">
    <property type="component" value="Unassembled WGS sequence"/>
</dbReference>
<dbReference type="Pfam" id="PF07521">
    <property type="entry name" value="RMMBL"/>
    <property type="match status" value="1"/>
</dbReference>
<dbReference type="PANTHER" id="PTHR11203">
    <property type="entry name" value="CLEAVAGE AND POLYADENYLATION SPECIFICITY FACTOR FAMILY MEMBER"/>
    <property type="match status" value="1"/>
</dbReference>
<evidence type="ECO:0000256" key="1">
    <source>
        <dbReference type="ARBA" id="ARBA00022801"/>
    </source>
</evidence>
<dbReference type="PANTHER" id="PTHR11203:SF37">
    <property type="entry name" value="INTEGRATOR COMPLEX SUBUNIT 11"/>
    <property type="match status" value="1"/>
</dbReference>
<proteinExistence type="predicted"/>
<reference evidence="4" key="1">
    <citation type="journal article" date="2019" name="Int. J. Syst. Evol. Microbiol.">
        <title>The Global Catalogue of Microorganisms (GCM) 10K type strain sequencing project: providing services to taxonomists for standard genome sequencing and annotation.</title>
        <authorList>
            <consortium name="The Broad Institute Genomics Platform"/>
            <consortium name="The Broad Institute Genome Sequencing Center for Infectious Disease"/>
            <person name="Wu L."/>
            <person name="Ma J."/>
        </authorList>
    </citation>
    <scope>NUCLEOTIDE SEQUENCE [LARGE SCALE GENOMIC DNA]</scope>
    <source>
        <strain evidence="4">KCTC 52042</strain>
    </source>
</reference>
<accession>A0ABW5JI84</accession>
<protein>
    <submittedName>
        <fullName evidence="3">MBL fold metallo-hydrolase RNA specificity domain-containing protein</fullName>
    </submittedName>
</protein>
<dbReference type="Pfam" id="PF10996">
    <property type="entry name" value="Beta-Casp"/>
    <property type="match status" value="1"/>
</dbReference>
<name>A0ABW5JI84_9BACT</name>
<evidence type="ECO:0000259" key="2">
    <source>
        <dbReference type="SMART" id="SM01027"/>
    </source>
</evidence>